<dbReference type="AlphaFoldDB" id="A0A9D1AA61"/>
<feature type="non-terminal residue" evidence="2">
    <location>
        <position position="1"/>
    </location>
</feature>
<evidence type="ECO:0000256" key="1">
    <source>
        <dbReference type="SAM" id="Phobius"/>
    </source>
</evidence>
<feature type="transmembrane region" description="Helical" evidence="1">
    <location>
        <begin position="76"/>
        <end position="99"/>
    </location>
</feature>
<proteinExistence type="predicted"/>
<gene>
    <name evidence="2" type="ORF">IAB31_00990</name>
</gene>
<accession>A0A9D1AA61</accession>
<feature type="transmembrane region" description="Helical" evidence="1">
    <location>
        <begin position="217"/>
        <end position="238"/>
    </location>
</feature>
<dbReference type="Proteomes" id="UP000886757">
    <property type="component" value="Unassembled WGS sequence"/>
</dbReference>
<keyword evidence="1" id="KW-1133">Transmembrane helix</keyword>
<dbReference type="EMBL" id="DVGK01000014">
    <property type="protein sequence ID" value="HIR12482.1"/>
    <property type="molecule type" value="Genomic_DNA"/>
</dbReference>
<comment type="caution">
    <text evidence="2">The sequence shown here is derived from an EMBL/GenBank/DDBJ whole genome shotgun (WGS) entry which is preliminary data.</text>
</comment>
<keyword evidence="1" id="KW-0472">Membrane</keyword>
<feature type="transmembrane region" description="Helical" evidence="1">
    <location>
        <begin position="178"/>
        <end position="196"/>
    </location>
</feature>
<name>A0A9D1AA61_9FIRM</name>
<evidence type="ECO:0000313" key="3">
    <source>
        <dbReference type="Proteomes" id="UP000886757"/>
    </source>
</evidence>
<sequence>RIKRIVLIDDVSESLQKAADTMGEGLTGWVLKHLEKAYSGLDRKELVKVRREEKLHRDAEAGKPEIFARGCSFYKLAWLFFLGSLLGDIVETIFCYFTMGELMSRSSLVYGPFSIVWGMGCVLLTVILYQYRERSDSFIFLFGTFLGGAYEYICSVLAELVFGTMFWDYSGIPFNLGGRINLLYCFFWGIAAVVWMKFLYPRLSALIERIPVKPGKWLTWIMVVFMCFNMLISSLALYRYNQRQTDSSAETNAYTEFIDTHFPDERMERIYPKAKPAK</sequence>
<evidence type="ECO:0000313" key="2">
    <source>
        <dbReference type="EMBL" id="HIR12482.1"/>
    </source>
</evidence>
<keyword evidence="1" id="KW-0812">Transmembrane</keyword>
<dbReference type="Pfam" id="PF06541">
    <property type="entry name" value="ABC_trans_CmpB"/>
    <property type="match status" value="1"/>
</dbReference>
<dbReference type="InterPro" id="IPR010540">
    <property type="entry name" value="CmpB_TMEM229"/>
</dbReference>
<protein>
    <submittedName>
        <fullName evidence="2">ABC transporter permease</fullName>
    </submittedName>
</protein>
<feature type="transmembrane region" description="Helical" evidence="1">
    <location>
        <begin position="138"/>
        <end position="158"/>
    </location>
</feature>
<feature type="transmembrane region" description="Helical" evidence="1">
    <location>
        <begin position="111"/>
        <end position="131"/>
    </location>
</feature>
<reference evidence="2" key="2">
    <citation type="journal article" date="2021" name="PeerJ">
        <title>Extensive microbial diversity within the chicken gut microbiome revealed by metagenomics and culture.</title>
        <authorList>
            <person name="Gilroy R."/>
            <person name="Ravi A."/>
            <person name="Getino M."/>
            <person name="Pursley I."/>
            <person name="Horton D.L."/>
            <person name="Alikhan N.F."/>
            <person name="Baker D."/>
            <person name="Gharbi K."/>
            <person name="Hall N."/>
            <person name="Watson M."/>
            <person name="Adriaenssens E.M."/>
            <person name="Foster-Nyarko E."/>
            <person name="Jarju S."/>
            <person name="Secka A."/>
            <person name="Antonio M."/>
            <person name="Oren A."/>
            <person name="Chaudhuri R.R."/>
            <person name="La Ragione R."/>
            <person name="Hildebrand F."/>
            <person name="Pallen M.J."/>
        </authorList>
    </citation>
    <scope>NUCLEOTIDE SEQUENCE</scope>
    <source>
        <strain evidence="2">ChiSjej4B22-8148</strain>
    </source>
</reference>
<reference evidence="2" key="1">
    <citation type="submission" date="2020-10" db="EMBL/GenBank/DDBJ databases">
        <authorList>
            <person name="Gilroy R."/>
        </authorList>
    </citation>
    <scope>NUCLEOTIDE SEQUENCE</scope>
    <source>
        <strain evidence="2">ChiSjej4B22-8148</strain>
    </source>
</reference>
<organism evidence="2 3">
    <name type="scientific">Candidatus Choladousia intestinavium</name>
    <dbReference type="NCBI Taxonomy" id="2840727"/>
    <lineage>
        <taxon>Bacteria</taxon>
        <taxon>Bacillati</taxon>
        <taxon>Bacillota</taxon>
        <taxon>Clostridia</taxon>
        <taxon>Lachnospirales</taxon>
        <taxon>Lachnospiraceae</taxon>
        <taxon>Lachnospiraceae incertae sedis</taxon>
        <taxon>Candidatus Choladousia</taxon>
    </lineage>
</organism>